<feature type="non-terminal residue" evidence="5">
    <location>
        <position position="1"/>
    </location>
</feature>
<dbReference type="GO" id="GO:0005730">
    <property type="term" value="C:nucleolus"/>
    <property type="evidence" value="ECO:0007669"/>
    <property type="project" value="TreeGrafter"/>
</dbReference>
<evidence type="ECO:0000256" key="2">
    <source>
        <dbReference type="ARBA" id="ARBA00022737"/>
    </source>
</evidence>
<dbReference type="PROSITE" id="PS00678">
    <property type="entry name" value="WD_REPEATS_1"/>
    <property type="match status" value="2"/>
</dbReference>
<dbReference type="GO" id="GO:0030686">
    <property type="term" value="C:90S preribosome"/>
    <property type="evidence" value="ECO:0007669"/>
    <property type="project" value="TreeGrafter"/>
</dbReference>
<feature type="compositionally biased region" description="Low complexity" evidence="4">
    <location>
        <begin position="8"/>
        <end position="36"/>
    </location>
</feature>
<reference evidence="5 6" key="1">
    <citation type="journal article" date="2020" name="Genome Biol. Evol.">
        <title>Comparative genomics of strictly vertically transmitted, feminizing microsporidia endosymbionts of amphipod crustaceans.</title>
        <authorList>
            <person name="Cormier A."/>
            <person name="Chebbi M.A."/>
            <person name="Giraud I."/>
            <person name="Wattier R."/>
            <person name="Teixeira M."/>
            <person name="Gilbert C."/>
            <person name="Rigaud T."/>
            <person name="Cordaux R."/>
        </authorList>
    </citation>
    <scope>NUCLEOTIDE SEQUENCE [LARGE SCALE GENOMIC DNA]</scope>
    <source>
        <strain evidence="5 6">Ou3-Ou53</strain>
    </source>
</reference>
<evidence type="ECO:0000313" key="5">
    <source>
        <dbReference type="EMBL" id="KAF9763749.1"/>
    </source>
</evidence>
<feature type="repeat" description="WD" evidence="3">
    <location>
        <begin position="259"/>
        <end position="298"/>
    </location>
</feature>
<evidence type="ECO:0000313" key="6">
    <source>
        <dbReference type="Proteomes" id="UP000740883"/>
    </source>
</evidence>
<dbReference type="GO" id="GO:0000472">
    <property type="term" value="P:endonucleolytic cleavage to generate mature 5'-end of SSU-rRNA from (SSU-rRNA, 5.8S rRNA, LSU-rRNA)"/>
    <property type="evidence" value="ECO:0007669"/>
    <property type="project" value="TreeGrafter"/>
</dbReference>
<gene>
    <name evidence="5" type="primary">utp13</name>
    <name evidence="5" type="ORF">NGRA_1075</name>
</gene>
<dbReference type="InterPro" id="IPR036322">
    <property type="entry name" value="WD40_repeat_dom_sf"/>
</dbReference>
<dbReference type="OrthoDB" id="2195826at2759"/>
<evidence type="ECO:0000256" key="4">
    <source>
        <dbReference type="SAM" id="MobiDB-lite"/>
    </source>
</evidence>
<dbReference type="SUPFAM" id="SSF50978">
    <property type="entry name" value="WD40 repeat-like"/>
    <property type="match status" value="1"/>
</dbReference>
<evidence type="ECO:0000256" key="3">
    <source>
        <dbReference type="PROSITE-ProRule" id="PRU00221"/>
    </source>
</evidence>
<sequence length="504" mass="57659">EDSEEQNTVDSSDSDTNSNEFQQQNTESNESNNNSTIDDDSHSNGLTINYISKDFVFSSQNEIFILSNEFTVIGLILGNIDEITSMKQIDDLIVIASSSDRIFYTYRDFYNSGEYVFRGFLLSGHSDVVMFIDLCEDRMVSTSRDATAILWNISLLDKEEIKRTKSEYQNKHNFSIVNKFECGESGQNACAVAQDFIVVGGDNGIIQFFNTSENFITKKIHSKEINCLLIDKNNKLIISASQDKEIKILDYQSKVLHTLLGHRKGVISLSLGSRYLASCSLDKTIRLWDINTWECVSVLEGHDSGVLSTVFYKNDVISASISGGSKIWNLKTKKCESNLVFPSKTWTLFVYREELLVGSSEYLLIFKDETQKKSLEILENETKIAKQKIHVEKCLKNNNFEELLGLIKDSKDYKLLFNTISKTIDGNSNVLDLLSKKQIYKVLQNNQKFKNCVTNNLILQHLFDTKQFAPKEMMEEIKKRTKKELEGVNLIYRRLLSYDIFTDK</sequence>
<dbReference type="EMBL" id="SBJO01000056">
    <property type="protein sequence ID" value="KAF9763749.1"/>
    <property type="molecule type" value="Genomic_DNA"/>
</dbReference>
<dbReference type="AlphaFoldDB" id="A0A9P6H064"/>
<keyword evidence="2" id="KW-0677">Repeat</keyword>
<organism evidence="5 6">
    <name type="scientific">Nosema granulosis</name>
    <dbReference type="NCBI Taxonomy" id="83296"/>
    <lineage>
        <taxon>Eukaryota</taxon>
        <taxon>Fungi</taxon>
        <taxon>Fungi incertae sedis</taxon>
        <taxon>Microsporidia</taxon>
        <taxon>Nosematidae</taxon>
        <taxon>Nosema</taxon>
    </lineage>
</organism>
<dbReference type="Proteomes" id="UP000740883">
    <property type="component" value="Unassembled WGS sequence"/>
</dbReference>
<dbReference type="InterPro" id="IPR015943">
    <property type="entry name" value="WD40/YVTN_repeat-like_dom_sf"/>
</dbReference>
<protein>
    <submittedName>
        <fullName evidence="5">U3 small nucleolar RNA-associated protein 13</fullName>
    </submittedName>
</protein>
<dbReference type="InterPro" id="IPR001680">
    <property type="entry name" value="WD40_rpt"/>
</dbReference>
<keyword evidence="6" id="KW-1185">Reference proteome</keyword>
<proteinExistence type="predicted"/>
<feature type="region of interest" description="Disordered" evidence="4">
    <location>
        <begin position="1"/>
        <end position="39"/>
    </location>
</feature>
<dbReference type="Pfam" id="PF00400">
    <property type="entry name" value="WD40"/>
    <property type="match status" value="2"/>
</dbReference>
<dbReference type="GO" id="GO:0034511">
    <property type="term" value="F:U3 snoRNA binding"/>
    <property type="evidence" value="ECO:0007669"/>
    <property type="project" value="TreeGrafter"/>
</dbReference>
<dbReference type="PANTHER" id="PTHR19854:SF15">
    <property type="entry name" value="TRANSDUCIN BETA-LIKE PROTEIN 3"/>
    <property type="match status" value="1"/>
</dbReference>
<dbReference type="Gene3D" id="2.130.10.10">
    <property type="entry name" value="YVTN repeat-like/Quinoprotein amine dehydrogenase"/>
    <property type="match status" value="2"/>
</dbReference>
<dbReference type="SMART" id="SM00320">
    <property type="entry name" value="WD40"/>
    <property type="match status" value="6"/>
</dbReference>
<dbReference type="GO" id="GO:0000480">
    <property type="term" value="P:endonucleolytic cleavage in 5'-ETS of tricistronic rRNA transcript (SSU-rRNA, 5.8S rRNA, LSU-rRNA)"/>
    <property type="evidence" value="ECO:0007669"/>
    <property type="project" value="TreeGrafter"/>
</dbReference>
<comment type="caution">
    <text evidence="5">The sequence shown here is derived from an EMBL/GenBank/DDBJ whole genome shotgun (WGS) entry which is preliminary data.</text>
</comment>
<keyword evidence="1 3" id="KW-0853">WD repeat</keyword>
<name>A0A9P6H064_9MICR</name>
<dbReference type="PROSITE" id="PS50294">
    <property type="entry name" value="WD_REPEATS_REGION"/>
    <property type="match status" value="1"/>
</dbReference>
<dbReference type="PROSITE" id="PS50082">
    <property type="entry name" value="WD_REPEATS_2"/>
    <property type="match status" value="2"/>
</dbReference>
<dbReference type="InterPro" id="IPR019775">
    <property type="entry name" value="WD40_repeat_CS"/>
</dbReference>
<accession>A0A9P6H064</accession>
<feature type="repeat" description="WD" evidence="3">
    <location>
        <begin position="122"/>
        <end position="154"/>
    </location>
</feature>
<evidence type="ECO:0000256" key="1">
    <source>
        <dbReference type="ARBA" id="ARBA00022574"/>
    </source>
</evidence>
<dbReference type="PANTHER" id="PTHR19854">
    <property type="entry name" value="TRANSDUCIN BETA-LIKE 3"/>
    <property type="match status" value="1"/>
</dbReference>